<dbReference type="CDD" id="cd16206">
    <property type="entry name" value="EFh_PRIP"/>
    <property type="match status" value="1"/>
</dbReference>
<dbReference type="PROSITE" id="PS50222">
    <property type="entry name" value="EF_HAND_2"/>
    <property type="match status" value="1"/>
</dbReference>
<dbReference type="Gene3D" id="1.10.238.10">
    <property type="entry name" value="EF-hand"/>
    <property type="match status" value="2"/>
</dbReference>
<dbReference type="InterPro" id="IPR017946">
    <property type="entry name" value="PLC-like_Pdiesterase_TIM-brl"/>
</dbReference>
<dbReference type="Pfam" id="PF09279">
    <property type="entry name" value="EF-hand_like"/>
    <property type="match status" value="1"/>
</dbReference>
<dbReference type="Pfam" id="PF00168">
    <property type="entry name" value="C2"/>
    <property type="match status" value="1"/>
</dbReference>
<feature type="domain" description="C2" evidence="11">
    <location>
        <begin position="599"/>
        <end position="729"/>
    </location>
</feature>
<dbReference type="InterPro" id="IPR001711">
    <property type="entry name" value="PLipase_C_Pinositol-sp_Y"/>
</dbReference>
<feature type="compositionally biased region" description="Polar residues" evidence="10">
    <location>
        <begin position="1034"/>
        <end position="1054"/>
    </location>
</feature>
<dbReference type="InterPro" id="IPR001192">
    <property type="entry name" value="PI-PLC_fam"/>
</dbReference>
<reference evidence="14" key="1">
    <citation type="submission" date="2024-06" db="EMBL/GenBank/DDBJ databases">
        <authorList>
            <person name="Liu X."/>
            <person name="Lenzi L."/>
            <person name="Haldenby T S."/>
            <person name="Uol C."/>
        </authorList>
    </citation>
    <scope>NUCLEOTIDE SEQUENCE</scope>
</reference>
<evidence type="ECO:0000256" key="8">
    <source>
        <dbReference type="ARBA" id="ARBA00023674"/>
    </source>
</evidence>
<feature type="region of interest" description="Disordered" evidence="10">
    <location>
        <begin position="1034"/>
        <end position="1095"/>
    </location>
</feature>
<comment type="subcellular location">
    <subcellularLocation>
        <location evidence="2">Cytoplasm</location>
    </subcellularLocation>
</comment>
<evidence type="ECO:0000256" key="2">
    <source>
        <dbReference type="ARBA" id="ARBA00004496"/>
    </source>
</evidence>
<evidence type="ECO:0000313" key="14">
    <source>
        <dbReference type="EMBL" id="CAL5132571.1"/>
    </source>
</evidence>
<feature type="domain" description="EF-hand" evidence="13">
    <location>
        <begin position="15"/>
        <end position="50"/>
    </location>
</feature>
<organism evidence="14 15">
    <name type="scientific">Calicophoron daubneyi</name>
    <name type="common">Rumen fluke</name>
    <name type="synonym">Paramphistomum daubneyi</name>
    <dbReference type="NCBI Taxonomy" id="300641"/>
    <lineage>
        <taxon>Eukaryota</taxon>
        <taxon>Metazoa</taxon>
        <taxon>Spiralia</taxon>
        <taxon>Lophotrochozoa</taxon>
        <taxon>Platyhelminthes</taxon>
        <taxon>Trematoda</taxon>
        <taxon>Digenea</taxon>
        <taxon>Plagiorchiida</taxon>
        <taxon>Pronocephalata</taxon>
        <taxon>Paramphistomoidea</taxon>
        <taxon>Paramphistomidae</taxon>
        <taxon>Calicophoron</taxon>
    </lineage>
</organism>
<keyword evidence="4" id="KW-0963">Cytoplasm</keyword>
<dbReference type="EMBL" id="CAXLJL010000129">
    <property type="protein sequence ID" value="CAL5132571.1"/>
    <property type="molecule type" value="Genomic_DNA"/>
</dbReference>
<feature type="compositionally biased region" description="Low complexity" evidence="10">
    <location>
        <begin position="962"/>
        <end position="975"/>
    </location>
</feature>
<feature type="region of interest" description="Disordered" evidence="10">
    <location>
        <begin position="360"/>
        <end position="385"/>
    </location>
</feature>
<dbReference type="SUPFAM" id="SSF49562">
    <property type="entry name" value="C2 domain (Calcium/lipid-binding domain, CaLB)"/>
    <property type="match status" value="1"/>
</dbReference>
<proteinExistence type="predicted"/>
<feature type="compositionally biased region" description="Polar residues" evidence="10">
    <location>
        <begin position="1274"/>
        <end position="1283"/>
    </location>
</feature>
<dbReference type="SUPFAM" id="SSF51695">
    <property type="entry name" value="PLC-like phosphodiesterases"/>
    <property type="match status" value="1"/>
</dbReference>
<dbReference type="GO" id="GO:0007214">
    <property type="term" value="P:gamma-aminobutyric acid signaling pathway"/>
    <property type="evidence" value="ECO:0007669"/>
    <property type="project" value="TreeGrafter"/>
</dbReference>
<dbReference type="InterPro" id="IPR011992">
    <property type="entry name" value="EF-hand-dom_pair"/>
</dbReference>
<evidence type="ECO:0000256" key="9">
    <source>
        <dbReference type="RuleBase" id="RU361133"/>
    </source>
</evidence>
<feature type="region of interest" description="Disordered" evidence="10">
    <location>
        <begin position="1241"/>
        <end position="1302"/>
    </location>
</feature>
<dbReference type="EC" id="3.1.4.11" evidence="3 9"/>
<keyword evidence="6 9" id="KW-0443">Lipid metabolism</keyword>
<dbReference type="GO" id="GO:0016042">
    <property type="term" value="P:lipid catabolic process"/>
    <property type="evidence" value="ECO:0007669"/>
    <property type="project" value="UniProtKB-KW"/>
</dbReference>
<dbReference type="PANTHER" id="PTHR10336">
    <property type="entry name" value="PHOSPHOINOSITIDE-SPECIFIC PHOSPHOLIPASE C FAMILY PROTEIN"/>
    <property type="match status" value="1"/>
</dbReference>
<evidence type="ECO:0000313" key="15">
    <source>
        <dbReference type="Proteomes" id="UP001497525"/>
    </source>
</evidence>
<feature type="compositionally biased region" description="Polar residues" evidence="10">
    <location>
        <begin position="888"/>
        <end position="913"/>
    </location>
</feature>
<dbReference type="GO" id="GO:0005737">
    <property type="term" value="C:cytoplasm"/>
    <property type="evidence" value="ECO:0007669"/>
    <property type="project" value="UniProtKB-SubCell"/>
</dbReference>
<name>A0AAV2T8G8_CALDB</name>
<evidence type="ECO:0000256" key="7">
    <source>
        <dbReference type="ARBA" id="ARBA00023224"/>
    </source>
</evidence>
<feature type="region of interest" description="Disordered" evidence="10">
    <location>
        <begin position="888"/>
        <end position="976"/>
    </location>
</feature>
<dbReference type="PROSITE" id="PS50004">
    <property type="entry name" value="C2"/>
    <property type="match status" value="1"/>
</dbReference>
<evidence type="ECO:0000259" key="12">
    <source>
        <dbReference type="PROSITE" id="PS50008"/>
    </source>
</evidence>
<dbReference type="SMART" id="SM00239">
    <property type="entry name" value="C2"/>
    <property type="match status" value="1"/>
</dbReference>
<feature type="domain" description="PI-PLC Y-box" evidence="12">
    <location>
        <begin position="500"/>
        <end position="591"/>
    </location>
</feature>
<dbReference type="SUPFAM" id="SSF47473">
    <property type="entry name" value="EF-hand"/>
    <property type="match status" value="1"/>
</dbReference>
<dbReference type="GO" id="GO:0032228">
    <property type="term" value="P:regulation of synaptic transmission, GABAergic"/>
    <property type="evidence" value="ECO:0007669"/>
    <property type="project" value="TreeGrafter"/>
</dbReference>
<dbReference type="SMART" id="SM00148">
    <property type="entry name" value="PLCXc"/>
    <property type="match status" value="1"/>
</dbReference>
<evidence type="ECO:0000256" key="4">
    <source>
        <dbReference type="ARBA" id="ARBA00022490"/>
    </source>
</evidence>
<dbReference type="PROSITE" id="PS50007">
    <property type="entry name" value="PIPLC_X_DOMAIN"/>
    <property type="match status" value="1"/>
</dbReference>
<evidence type="ECO:0000259" key="13">
    <source>
        <dbReference type="PROSITE" id="PS50222"/>
    </source>
</evidence>
<evidence type="ECO:0000256" key="3">
    <source>
        <dbReference type="ARBA" id="ARBA00012368"/>
    </source>
</evidence>
<evidence type="ECO:0000259" key="11">
    <source>
        <dbReference type="PROSITE" id="PS50004"/>
    </source>
</evidence>
<gene>
    <name evidence="14" type="ORF">CDAUBV1_LOCUS5412</name>
</gene>
<feature type="compositionally biased region" description="Basic and acidic residues" evidence="10">
    <location>
        <begin position="1072"/>
        <end position="1088"/>
    </location>
</feature>
<feature type="compositionally biased region" description="Polar residues" evidence="10">
    <location>
        <begin position="1241"/>
        <end position="1252"/>
    </location>
</feature>
<evidence type="ECO:0000256" key="1">
    <source>
        <dbReference type="ARBA" id="ARBA00001913"/>
    </source>
</evidence>
<dbReference type="Proteomes" id="UP001497525">
    <property type="component" value="Unassembled WGS sequence"/>
</dbReference>
<sequence>MKRRRGMWSRSSWDHKVMWLERIFSEADQTNSGYLSEFEALRLIRSFNPNLSSSHLRQQLKEIEHKSRDHKGRLDKADFIQFYKKIATRQEVYYILVRYASGSELLTRDDLRYFMESEEGRLGVTDDQCNLLIECYEPSSENRDMRVMGIDGFTNLLLSQECDIFNPMHLQVCQDMSQPITHYYLAASHKTFLLEDQLTGPCSVEGYQRALLSGCRYIEVEVYDGHDGHPVVRRANSRPSGIPVQVVLETIVDYAFVRSEYPVIVSVECFASPAQQLTLATLIRCCFGQRLLLPSAEFLFNLSESQLEVEEQVEHAYRKNSLTTVDISNESTVYTSDGMSVRWPSPRDLLGRILLQGKRLPKGTPGNGTSEAMNGRSAGSRRLSHYTPSNTSCSIIRELSDLFFIDSTNYSGIPTIDSQKAGMNIFVPGLFASPYVRLRSEGNNSQSFRTRSSLVLVGGHNEVGFPTSAPPNPATTNPFGSANHTSQPKVIQEKSRVHPYHFVLITESEASKALGYAAGELVQITRKSFLKVLPSPSRADSSNLNPVDIWAWGGQVVPLNYQTAGLVMDLATGFFARNGACGYVLKPALYRQPSSFFTPLGDIGLDDHRKPPDTTPQILRLKILSAQQLPKPRGSVSKGDTIEPYVVVEIHGIPVDCTEQRTCTAPAGSACGYNATFDDTFEFCVQLGDLALVRFVVLDDHAIGDDFIGQNTIPFDCLLPGYRHVRLRSDTGEPIPLATLFIHVAVMTKTDDGEESHATGVLQRWRARKQKHVQLKKTGASSFDEVFKSASATLHQVHEIRTSLLTAFDAFRRACGETSGTMSMTQCIRSLASKLTATCGNPEMWPIKMRIRPEDELPHLEIQSSSPLFGSNLSVFPSLSTLGDTVSRTSSVRFSPSPNLQRSPSLVASQRSFLSRRLKQGSKSIDEESTSALSMDGAGLSVNNSNATRELSPMNPPKPRRSSIQSSTSSISSLSMGGVDKMRRIMTEFESLVESCKIMIKQGPYLRAKLQNAQRTALEAYTKFLEGLKEPTGQLQTSTFGGLRRNVSSDNSPYSASDQDSQSSHSSARRIIRPDKKGEKESRDDRKSSSSGGGSTLYWRKMSRIADSVTWNLRLLTGQAELVSITLKDLNNWLLQARESGVATGLLPTDIPSAPDDSVDKIDSASSISDSMQMIDTHLHAEINLPSPSSPSVSEPDPLLVESKFHMVAQDLTSIAELPPPPSYASLTSPTHPRRIHTISESISGQEQRPNHSPSPKSVSPSKSSTKISSSSSATITTLPTKSRLSRISIHFRRDKSASKSD</sequence>
<evidence type="ECO:0000256" key="10">
    <source>
        <dbReference type="SAM" id="MobiDB-lite"/>
    </source>
</evidence>
<dbReference type="Pfam" id="PF00387">
    <property type="entry name" value="PI-PLC-Y"/>
    <property type="match status" value="1"/>
</dbReference>
<keyword evidence="7" id="KW-0807">Transducer</keyword>
<dbReference type="Gene3D" id="3.20.20.190">
    <property type="entry name" value="Phosphatidylinositol (PI) phosphodiesterase"/>
    <property type="match status" value="1"/>
</dbReference>
<dbReference type="GO" id="GO:0046488">
    <property type="term" value="P:phosphatidylinositol metabolic process"/>
    <property type="evidence" value="ECO:0007669"/>
    <property type="project" value="TreeGrafter"/>
</dbReference>
<dbReference type="InterPro" id="IPR000909">
    <property type="entry name" value="PLipase_C_PInositol-sp_X_dom"/>
</dbReference>
<comment type="cofactor">
    <cofactor evidence="1">
        <name>Ca(2+)</name>
        <dbReference type="ChEBI" id="CHEBI:29108"/>
    </cofactor>
</comment>
<dbReference type="InterPro" id="IPR035892">
    <property type="entry name" value="C2_domain_sf"/>
</dbReference>
<protein>
    <recommendedName>
        <fullName evidence="3 9">Phosphoinositide phospholipase C</fullName>
        <ecNumber evidence="3 9">3.1.4.11</ecNumber>
    </recommendedName>
</protein>
<dbReference type="PANTHER" id="PTHR10336:SF196">
    <property type="entry name" value="PHOSPHOINOSITIDE PHOSPHOLIPASE C"/>
    <property type="match status" value="1"/>
</dbReference>
<comment type="caution">
    <text evidence="14">The sequence shown here is derived from an EMBL/GenBank/DDBJ whole genome shotgun (WGS) entry which is preliminary data.</text>
</comment>
<dbReference type="SMART" id="SM00149">
    <property type="entry name" value="PLCYc"/>
    <property type="match status" value="1"/>
</dbReference>
<feature type="compositionally biased region" description="Low complexity" evidence="10">
    <location>
        <begin position="1254"/>
        <end position="1273"/>
    </location>
</feature>
<dbReference type="Pfam" id="PF00388">
    <property type="entry name" value="PI-PLC-X"/>
    <property type="match status" value="1"/>
</dbReference>
<evidence type="ECO:0000256" key="6">
    <source>
        <dbReference type="ARBA" id="ARBA00023098"/>
    </source>
</evidence>
<keyword evidence="5 9" id="KW-0442">Lipid degradation</keyword>
<dbReference type="PRINTS" id="PR00390">
    <property type="entry name" value="PHPHLIPASEC"/>
</dbReference>
<dbReference type="GO" id="GO:0004435">
    <property type="term" value="F:phosphatidylinositol-4,5-bisphosphate phospholipase C activity"/>
    <property type="evidence" value="ECO:0007669"/>
    <property type="project" value="UniProtKB-EC"/>
</dbReference>
<accession>A0AAV2T8G8</accession>
<dbReference type="CDD" id="cd00275">
    <property type="entry name" value="C2_PLC_like"/>
    <property type="match status" value="1"/>
</dbReference>
<dbReference type="InterPro" id="IPR002048">
    <property type="entry name" value="EF_hand_dom"/>
</dbReference>
<dbReference type="Gene3D" id="2.60.40.150">
    <property type="entry name" value="C2 domain"/>
    <property type="match status" value="1"/>
</dbReference>
<keyword evidence="9" id="KW-0378">Hydrolase</keyword>
<dbReference type="GO" id="GO:0051209">
    <property type="term" value="P:release of sequestered calcium ion into cytosol"/>
    <property type="evidence" value="ECO:0007669"/>
    <property type="project" value="TreeGrafter"/>
</dbReference>
<dbReference type="InterPro" id="IPR000008">
    <property type="entry name" value="C2_dom"/>
</dbReference>
<dbReference type="InterPro" id="IPR015359">
    <property type="entry name" value="PLC_EF-hand-like"/>
</dbReference>
<comment type="catalytic activity">
    <reaction evidence="8">
        <text>a 1,2-diacyl-sn-glycero-3-phospho-(1D-myo-inositol-4,5-bisphosphate) + H2O = 1D-myo-inositol 1,4,5-trisphosphate + a 1,2-diacyl-sn-glycerol + H(+)</text>
        <dbReference type="Rhea" id="RHEA:33179"/>
        <dbReference type="ChEBI" id="CHEBI:15377"/>
        <dbReference type="ChEBI" id="CHEBI:15378"/>
        <dbReference type="ChEBI" id="CHEBI:17815"/>
        <dbReference type="ChEBI" id="CHEBI:58456"/>
        <dbReference type="ChEBI" id="CHEBI:203600"/>
        <dbReference type="EC" id="3.1.4.11"/>
    </reaction>
    <physiologicalReaction direction="left-to-right" evidence="8">
        <dbReference type="Rhea" id="RHEA:33180"/>
    </physiologicalReaction>
</comment>
<evidence type="ECO:0000256" key="5">
    <source>
        <dbReference type="ARBA" id="ARBA00022963"/>
    </source>
</evidence>
<dbReference type="GO" id="GO:0048015">
    <property type="term" value="P:phosphatidylinositol-mediated signaling"/>
    <property type="evidence" value="ECO:0007669"/>
    <property type="project" value="TreeGrafter"/>
</dbReference>
<dbReference type="FunFam" id="1.10.238.10:FF:000005">
    <property type="entry name" value="Phosphoinositide phospholipase C"/>
    <property type="match status" value="1"/>
</dbReference>
<dbReference type="PROSITE" id="PS50008">
    <property type="entry name" value="PIPLC_Y_DOMAIN"/>
    <property type="match status" value="1"/>
</dbReference>
<feature type="compositionally biased region" description="Low complexity" evidence="10">
    <location>
        <begin position="1055"/>
        <end position="1066"/>
    </location>
</feature>
<dbReference type="GO" id="GO:0005509">
    <property type="term" value="F:calcium ion binding"/>
    <property type="evidence" value="ECO:0007669"/>
    <property type="project" value="InterPro"/>
</dbReference>